<dbReference type="EMBL" id="ML994634">
    <property type="protein sequence ID" value="KAF2185242.1"/>
    <property type="molecule type" value="Genomic_DNA"/>
</dbReference>
<dbReference type="GO" id="GO:0020037">
    <property type="term" value="F:heme binding"/>
    <property type="evidence" value="ECO:0007669"/>
    <property type="project" value="InterPro"/>
</dbReference>
<dbReference type="CDD" id="cd08157">
    <property type="entry name" value="catalase_fungal"/>
    <property type="match status" value="1"/>
</dbReference>
<dbReference type="InterPro" id="IPR011614">
    <property type="entry name" value="Catalase_core"/>
</dbReference>
<evidence type="ECO:0000259" key="4">
    <source>
        <dbReference type="SMART" id="SM01060"/>
    </source>
</evidence>
<dbReference type="OrthoDB" id="6880011at2759"/>
<dbReference type="Pfam" id="PF00199">
    <property type="entry name" value="Catalase"/>
    <property type="match status" value="1"/>
</dbReference>
<comment type="cofactor">
    <cofactor evidence="3">
        <name>heme</name>
        <dbReference type="ChEBI" id="CHEBI:30413"/>
    </cofactor>
</comment>
<dbReference type="InterPro" id="IPR020835">
    <property type="entry name" value="Catalase_sf"/>
</dbReference>
<comment type="similarity">
    <text evidence="1">Belongs to the catalase family.</text>
</comment>
<dbReference type="GO" id="GO:0004096">
    <property type="term" value="F:catalase activity"/>
    <property type="evidence" value="ECO:0007669"/>
    <property type="project" value="InterPro"/>
</dbReference>
<feature type="active site" evidence="2">
    <location>
        <position position="39"/>
    </location>
</feature>
<name>A0A6A6E3C6_9PEZI</name>
<evidence type="ECO:0000256" key="3">
    <source>
        <dbReference type="PIRSR" id="PIRSR038928-2"/>
    </source>
</evidence>
<evidence type="ECO:0000256" key="2">
    <source>
        <dbReference type="PIRSR" id="PIRSR038928-1"/>
    </source>
</evidence>
<dbReference type="SMART" id="SM01060">
    <property type="entry name" value="Catalase"/>
    <property type="match status" value="1"/>
</dbReference>
<gene>
    <name evidence="5" type="ORF">K469DRAFT_726813</name>
</gene>
<accession>A0A6A6E3C6</accession>
<dbReference type="Proteomes" id="UP000800200">
    <property type="component" value="Unassembled WGS sequence"/>
</dbReference>
<feature type="binding site" description="axial binding residue" evidence="3">
    <location>
        <position position="313"/>
    </location>
    <ligand>
        <name>heme</name>
        <dbReference type="ChEBI" id="CHEBI:30413"/>
    </ligand>
    <ligandPart>
        <name>Fe</name>
        <dbReference type="ChEBI" id="CHEBI:18248"/>
    </ligandPart>
</feature>
<dbReference type="GO" id="GO:0046872">
    <property type="term" value="F:metal ion binding"/>
    <property type="evidence" value="ECO:0007669"/>
    <property type="project" value="UniProtKB-KW"/>
</dbReference>
<protein>
    <submittedName>
        <fullName evidence="5">Catalase</fullName>
    </submittedName>
</protein>
<feature type="domain" description="Catalase core" evidence="4">
    <location>
        <begin position="3"/>
        <end position="368"/>
    </location>
</feature>
<dbReference type="GO" id="GO:0005777">
    <property type="term" value="C:peroxisome"/>
    <property type="evidence" value="ECO:0007669"/>
    <property type="project" value="TreeGrafter"/>
</dbReference>
<evidence type="ECO:0000313" key="5">
    <source>
        <dbReference type="EMBL" id="KAF2185242.1"/>
    </source>
</evidence>
<dbReference type="InterPro" id="IPR018028">
    <property type="entry name" value="Catalase"/>
</dbReference>
<dbReference type="InterPro" id="IPR024711">
    <property type="entry name" value="Catalase_clade1/3"/>
</dbReference>
<keyword evidence="3" id="KW-0479">Metal-binding</keyword>
<dbReference type="PANTHER" id="PTHR11465:SF26">
    <property type="entry name" value="CATALASE 2"/>
    <property type="match status" value="1"/>
</dbReference>
<evidence type="ECO:0000313" key="6">
    <source>
        <dbReference type="Proteomes" id="UP000800200"/>
    </source>
</evidence>
<dbReference type="Gene3D" id="2.40.180.10">
    <property type="entry name" value="Catalase core domain"/>
    <property type="match status" value="1"/>
</dbReference>
<dbReference type="PRINTS" id="PR00067">
    <property type="entry name" value="CATALASE"/>
</dbReference>
<dbReference type="SUPFAM" id="SSF56634">
    <property type="entry name" value="Heme-dependent catalase-like"/>
    <property type="match status" value="1"/>
</dbReference>
<dbReference type="PIRSF" id="PIRSF038928">
    <property type="entry name" value="Catalase_clade1-3"/>
    <property type="match status" value="1"/>
</dbReference>
<keyword evidence="6" id="KW-1185">Reference proteome</keyword>
<organism evidence="5 6">
    <name type="scientific">Zopfia rhizophila CBS 207.26</name>
    <dbReference type="NCBI Taxonomy" id="1314779"/>
    <lineage>
        <taxon>Eukaryota</taxon>
        <taxon>Fungi</taxon>
        <taxon>Dikarya</taxon>
        <taxon>Ascomycota</taxon>
        <taxon>Pezizomycotina</taxon>
        <taxon>Dothideomycetes</taxon>
        <taxon>Dothideomycetes incertae sedis</taxon>
        <taxon>Zopfiaceae</taxon>
        <taxon>Zopfia</taxon>
    </lineage>
</organism>
<dbReference type="PANTHER" id="PTHR11465">
    <property type="entry name" value="CATALASE"/>
    <property type="match status" value="1"/>
</dbReference>
<dbReference type="GO" id="GO:0005739">
    <property type="term" value="C:mitochondrion"/>
    <property type="evidence" value="ECO:0007669"/>
    <property type="project" value="TreeGrafter"/>
</dbReference>
<keyword evidence="3" id="KW-0408">Iron</keyword>
<keyword evidence="3" id="KW-0349">Heme</keyword>
<dbReference type="GO" id="GO:0042744">
    <property type="term" value="P:hydrogen peroxide catabolic process"/>
    <property type="evidence" value="ECO:0007669"/>
    <property type="project" value="TreeGrafter"/>
</dbReference>
<dbReference type="AlphaFoldDB" id="A0A6A6E3C6"/>
<proteinExistence type="inferred from homology"/>
<dbReference type="GO" id="GO:0042542">
    <property type="term" value="P:response to hydrogen peroxide"/>
    <property type="evidence" value="ECO:0007669"/>
    <property type="project" value="TreeGrafter"/>
</dbReference>
<dbReference type="PROSITE" id="PS51402">
    <property type="entry name" value="CATALASE_3"/>
    <property type="match status" value="1"/>
</dbReference>
<reference evidence="5" key="1">
    <citation type="journal article" date="2020" name="Stud. Mycol.">
        <title>101 Dothideomycetes genomes: a test case for predicting lifestyles and emergence of pathogens.</title>
        <authorList>
            <person name="Haridas S."/>
            <person name="Albert R."/>
            <person name="Binder M."/>
            <person name="Bloem J."/>
            <person name="Labutti K."/>
            <person name="Salamov A."/>
            <person name="Andreopoulos B."/>
            <person name="Baker S."/>
            <person name="Barry K."/>
            <person name="Bills G."/>
            <person name="Bluhm B."/>
            <person name="Cannon C."/>
            <person name="Castanera R."/>
            <person name="Culley D."/>
            <person name="Daum C."/>
            <person name="Ezra D."/>
            <person name="Gonzalez J."/>
            <person name="Henrissat B."/>
            <person name="Kuo A."/>
            <person name="Liang C."/>
            <person name="Lipzen A."/>
            <person name="Lutzoni F."/>
            <person name="Magnuson J."/>
            <person name="Mondo S."/>
            <person name="Nolan M."/>
            <person name="Ohm R."/>
            <person name="Pangilinan J."/>
            <person name="Park H.-J."/>
            <person name="Ramirez L."/>
            <person name="Alfaro M."/>
            <person name="Sun H."/>
            <person name="Tritt A."/>
            <person name="Yoshinaga Y."/>
            <person name="Zwiers L.-H."/>
            <person name="Turgeon B."/>
            <person name="Goodwin S."/>
            <person name="Spatafora J."/>
            <person name="Crous P."/>
            <person name="Grigoriev I."/>
        </authorList>
    </citation>
    <scope>NUCLEOTIDE SEQUENCE</scope>
    <source>
        <strain evidence="5">CBS 207.26</strain>
    </source>
</reference>
<sequence>MSLQVRNSTGGGFVLLQDTQLIETLAHFARERIPERVVHAKAVGAFGEFEVTHDISDLTSAKFLKGVGKKTPVLLRVSTVGPESGSADTARDVRGWAMKLFTKDGNQDFVFNDIPVFFIRDPIKFPSVNRSHKRHPRTHLPDSTMEGIHALMHLFSDRGTPVSIRNLNAYSGHTYKFTKPDGSFKYVKIHIKSDQGVKSHTASEATKLAGENPNSHTEDLFNAIENGDYPTWTLYVQVMDPKDAETYRWNIFDVTKIWPHADYPLRPFGKLTLNKNPTNYFTDVECVAFSPSTMVSGIGPTADPMLQARMFSYPDAARYRLGTNYQQLPVNTPLSHVYSPFQRGGFASVKGSYSSDPNYVHSTFKPLKAGPKQAAFEHEIWTKARVEEYTSEVTDEDFVQARWFWDVLGKEEGQQEHFIRIWPLRSLY</sequence>
<feature type="active site" evidence="2">
    <location>
        <position position="112"/>
    </location>
</feature>
<evidence type="ECO:0000256" key="1">
    <source>
        <dbReference type="ARBA" id="ARBA00005329"/>
    </source>
</evidence>